<comment type="subcellular location">
    <subcellularLocation>
        <location evidence="1 7">Membrane</location>
        <topology evidence="1 7">Multi-pass membrane protein</topology>
    </subcellularLocation>
</comment>
<feature type="transmembrane region" description="Helical" evidence="7">
    <location>
        <begin position="12"/>
        <end position="37"/>
    </location>
</feature>
<keyword evidence="6" id="KW-1015">Disulfide bond</keyword>
<feature type="transmembrane region" description="Helical" evidence="7">
    <location>
        <begin position="80"/>
        <end position="105"/>
    </location>
</feature>
<dbReference type="InterPro" id="IPR000301">
    <property type="entry name" value="Tetraspanin_animals"/>
</dbReference>
<reference evidence="8" key="1">
    <citation type="journal article" date="2023" name="G3 (Bethesda)">
        <title>Whole genome assemblies of Zophobas morio and Tenebrio molitor.</title>
        <authorList>
            <person name="Kaur S."/>
            <person name="Stinson S.A."/>
            <person name="diCenzo G.C."/>
        </authorList>
    </citation>
    <scope>NUCLEOTIDE SEQUENCE</scope>
    <source>
        <strain evidence="8">QUZm001</strain>
    </source>
</reference>
<keyword evidence="5 7" id="KW-0472">Membrane</keyword>
<evidence type="ECO:0000256" key="4">
    <source>
        <dbReference type="ARBA" id="ARBA00022989"/>
    </source>
</evidence>
<organism evidence="8 9">
    <name type="scientific">Zophobas morio</name>
    <dbReference type="NCBI Taxonomy" id="2755281"/>
    <lineage>
        <taxon>Eukaryota</taxon>
        <taxon>Metazoa</taxon>
        <taxon>Ecdysozoa</taxon>
        <taxon>Arthropoda</taxon>
        <taxon>Hexapoda</taxon>
        <taxon>Insecta</taxon>
        <taxon>Pterygota</taxon>
        <taxon>Neoptera</taxon>
        <taxon>Endopterygota</taxon>
        <taxon>Coleoptera</taxon>
        <taxon>Polyphaga</taxon>
        <taxon>Cucujiformia</taxon>
        <taxon>Tenebrionidae</taxon>
        <taxon>Zophobas</taxon>
    </lineage>
</organism>
<dbReference type="FunFam" id="1.10.1450.10:FF:000079">
    <property type="entry name" value="Tetraspanin"/>
    <property type="match status" value="1"/>
</dbReference>
<accession>A0AA38MTD1</accession>
<feature type="disulfide bond" evidence="6">
    <location>
        <begin position="145"/>
        <end position="177"/>
    </location>
</feature>
<dbReference type="EMBL" id="JALNTZ010000001">
    <property type="protein sequence ID" value="KAJ3666697.1"/>
    <property type="molecule type" value="Genomic_DNA"/>
</dbReference>
<feature type="transmembrane region" description="Helical" evidence="7">
    <location>
        <begin position="225"/>
        <end position="250"/>
    </location>
</feature>
<comment type="caution">
    <text evidence="8">The sequence shown here is derived from an EMBL/GenBank/DDBJ whole genome shotgun (WGS) entry which is preliminary data.</text>
</comment>
<proteinExistence type="inferred from homology"/>
<evidence type="ECO:0000256" key="6">
    <source>
        <dbReference type="PIRSR" id="PIRSR002419-1"/>
    </source>
</evidence>
<gene>
    <name evidence="8" type="ORF">Zmor_002131</name>
</gene>
<sequence length="258" mass="28801">MGLGGCYAILKYLLVLLNLVFAILGIAGTVFAIWMLVDPAYSLSVTQDYVISVVIILIASLLLIIVAVFGLIGSLRENQCALITFFCLLLIIFVAEVSTGIWVHINRDSIKLHVKNAVEYTVEHEYYQNENRKNIFDTFQRNLQCCGAKAPSDWMGSKQVLVSVTSNQDNYSIPMSCCRENIAEETCQKRTQNIKPTSSIDYSVVYEHGCYNAIMAKLKEYSFCILVVGIVIAVIQVLGLIFALILAFAVNRSNRYKA</sequence>
<dbReference type="PIRSF" id="PIRSF002419">
    <property type="entry name" value="Tetraspanin"/>
    <property type="match status" value="1"/>
</dbReference>
<dbReference type="GO" id="GO:0005886">
    <property type="term" value="C:plasma membrane"/>
    <property type="evidence" value="ECO:0007669"/>
    <property type="project" value="TreeGrafter"/>
</dbReference>
<name>A0AA38MTD1_9CUCU</name>
<keyword evidence="3 7" id="KW-0812">Transmembrane</keyword>
<comment type="similarity">
    <text evidence="2 7">Belongs to the tetraspanin (TM4SF) family.</text>
</comment>
<dbReference type="Pfam" id="PF00335">
    <property type="entry name" value="Tetraspanin"/>
    <property type="match status" value="1"/>
</dbReference>
<dbReference type="Proteomes" id="UP001168821">
    <property type="component" value="Unassembled WGS sequence"/>
</dbReference>
<evidence type="ECO:0000256" key="1">
    <source>
        <dbReference type="ARBA" id="ARBA00004141"/>
    </source>
</evidence>
<dbReference type="Gene3D" id="1.10.1450.10">
    <property type="entry name" value="Tetraspanin"/>
    <property type="match status" value="1"/>
</dbReference>
<dbReference type="PRINTS" id="PR00259">
    <property type="entry name" value="TMFOUR"/>
</dbReference>
<keyword evidence="9" id="KW-1185">Reference proteome</keyword>
<evidence type="ECO:0000256" key="3">
    <source>
        <dbReference type="ARBA" id="ARBA00022692"/>
    </source>
</evidence>
<evidence type="ECO:0000313" key="9">
    <source>
        <dbReference type="Proteomes" id="UP001168821"/>
    </source>
</evidence>
<dbReference type="InterPro" id="IPR008952">
    <property type="entry name" value="Tetraspanin_EC2_sf"/>
</dbReference>
<feature type="transmembrane region" description="Helical" evidence="7">
    <location>
        <begin position="49"/>
        <end position="73"/>
    </location>
</feature>
<protein>
    <recommendedName>
        <fullName evidence="7">Tetraspanin</fullName>
    </recommendedName>
</protein>
<evidence type="ECO:0000256" key="5">
    <source>
        <dbReference type="ARBA" id="ARBA00023136"/>
    </source>
</evidence>
<dbReference type="AlphaFoldDB" id="A0AA38MTD1"/>
<evidence type="ECO:0000256" key="7">
    <source>
        <dbReference type="RuleBase" id="RU361218"/>
    </source>
</evidence>
<dbReference type="SUPFAM" id="SSF48652">
    <property type="entry name" value="Tetraspanin"/>
    <property type="match status" value="1"/>
</dbReference>
<evidence type="ECO:0000313" key="8">
    <source>
        <dbReference type="EMBL" id="KAJ3666697.1"/>
    </source>
</evidence>
<evidence type="ECO:0000256" key="2">
    <source>
        <dbReference type="ARBA" id="ARBA00006840"/>
    </source>
</evidence>
<dbReference type="InterPro" id="IPR018499">
    <property type="entry name" value="Tetraspanin/Peripherin"/>
</dbReference>
<dbReference type="CDD" id="cd03127">
    <property type="entry name" value="tetraspanin_LEL"/>
    <property type="match status" value="1"/>
</dbReference>
<dbReference type="PANTHER" id="PTHR19282:SF551">
    <property type="entry name" value="RE08073P-RELATED"/>
    <property type="match status" value="1"/>
</dbReference>
<keyword evidence="4 7" id="KW-1133">Transmembrane helix</keyword>
<dbReference type="PANTHER" id="PTHR19282">
    <property type="entry name" value="TETRASPANIN"/>
    <property type="match status" value="1"/>
</dbReference>